<evidence type="ECO:0000256" key="10">
    <source>
        <dbReference type="RuleBase" id="RU365033"/>
    </source>
</evidence>
<keyword evidence="13" id="KW-1185">Reference proteome</keyword>
<comment type="caution">
    <text evidence="12">The sequence shown here is derived from an EMBL/GenBank/DDBJ whole genome shotgun (WGS) entry which is preliminary data.</text>
</comment>
<feature type="domain" description="UBZ4-type" evidence="11">
    <location>
        <begin position="71"/>
        <end position="100"/>
    </location>
</feature>
<keyword evidence="2 10" id="KW-0479">Metal-binding</keyword>
<dbReference type="Pfam" id="PF21315">
    <property type="entry name" value="FAN1_HTH"/>
    <property type="match status" value="1"/>
</dbReference>
<dbReference type="SMART" id="SM00734">
    <property type="entry name" value="ZnF_Rad18"/>
    <property type="match status" value="1"/>
</dbReference>
<evidence type="ECO:0000313" key="13">
    <source>
        <dbReference type="Proteomes" id="UP001415857"/>
    </source>
</evidence>
<keyword evidence="5 10" id="KW-0378">Hydrolase</keyword>
<dbReference type="GO" id="GO:0008270">
    <property type="term" value="F:zinc ion binding"/>
    <property type="evidence" value="ECO:0007669"/>
    <property type="project" value="UniProtKB-KW"/>
</dbReference>
<dbReference type="InterPro" id="IPR049125">
    <property type="entry name" value="FAN1-like_WH"/>
</dbReference>
<evidence type="ECO:0000256" key="4">
    <source>
        <dbReference type="ARBA" id="ARBA00022771"/>
    </source>
</evidence>
<reference evidence="12 13" key="1">
    <citation type="journal article" date="2024" name="Plant J.">
        <title>Genome sequences and population genomics reveal climatic adaptation and genomic divergence between two closely related sweetgum species.</title>
        <authorList>
            <person name="Xu W.Q."/>
            <person name="Ren C.Q."/>
            <person name="Zhang X.Y."/>
            <person name="Comes H.P."/>
            <person name="Liu X.H."/>
            <person name="Li Y.G."/>
            <person name="Kettle C.J."/>
            <person name="Jalonen R."/>
            <person name="Gaisberger H."/>
            <person name="Ma Y.Z."/>
            <person name="Qiu Y.X."/>
        </authorList>
    </citation>
    <scope>NUCLEOTIDE SEQUENCE [LARGE SCALE GENOMIC DNA]</scope>
    <source>
        <strain evidence="12">Hangzhou</strain>
    </source>
</reference>
<accession>A0AAP0R2Q9</accession>
<keyword evidence="10" id="KW-0540">Nuclease</keyword>
<evidence type="ECO:0000256" key="8">
    <source>
        <dbReference type="ARBA" id="ARBA00023242"/>
    </source>
</evidence>
<comment type="cofactor">
    <cofactor evidence="10">
        <name>Mg(2+)</name>
        <dbReference type="ChEBI" id="CHEBI:18420"/>
    </cofactor>
    <cofactor evidence="10">
        <name>Mn(2+)</name>
        <dbReference type="ChEBI" id="CHEBI:29035"/>
    </cofactor>
</comment>
<protein>
    <recommendedName>
        <fullName evidence="10">Fanconi-associated nuclease</fullName>
        <ecNumber evidence="10">3.1.4.1</ecNumber>
    </recommendedName>
</protein>
<dbReference type="FunFam" id="3.30.160.60:FF:000331">
    <property type="entry name" value="E3 ubiquitin-protein ligase RAD18"/>
    <property type="match status" value="1"/>
</dbReference>
<name>A0AAP0R2Q9_LIQFO</name>
<dbReference type="Gene3D" id="3.30.160.60">
    <property type="entry name" value="Classic Zinc Finger"/>
    <property type="match status" value="1"/>
</dbReference>
<dbReference type="EC" id="3.1.4.1" evidence="10"/>
<dbReference type="Proteomes" id="UP001415857">
    <property type="component" value="Unassembled WGS sequence"/>
</dbReference>
<keyword evidence="4 9" id="KW-0863">Zinc-finger</keyword>
<dbReference type="EMBL" id="JBBPBK010000298">
    <property type="protein sequence ID" value="KAK9265828.1"/>
    <property type="molecule type" value="Genomic_DNA"/>
</dbReference>
<dbReference type="Gene3D" id="3.30.70.2330">
    <property type="match status" value="1"/>
</dbReference>
<evidence type="ECO:0000256" key="5">
    <source>
        <dbReference type="ARBA" id="ARBA00022801"/>
    </source>
</evidence>
<keyword evidence="6" id="KW-0862">Zinc</keyword>
<dbReference type="PANTHER" id="PTHR15749">
    <property type="entry name" value="FANCONI-ASSOCIATED NUCLEASE 1"/>
    <property type="match status" value="1"/>
</dbReference>
<evidence type="ECO:0000256" key="9">
    <source>
        <dbReference type="PROSITE-ProRule" id="PRU01256"/>
    </source>
</evidence>
<comment type="function">
    <text evidence="10">Nuclease required for the repair of DNA interstrand cross-links (ICL). Acts as a 5'-3' exonuclease that anchors at a cut end of DNA and cleaves DNA successively at every third nucleotide, allowing to excise an ICL from one strand through flanking incisions.</text>
</comment>
<dbReference type="GO" id="GO:0005634">
    <property type="term" value="C:nucleus"/>
    <property type="evidence" value="ECO:0007669"/>
    <property type="project" value="UniProtKB-SubCell"/>
</dbReference>
<comment type="similarity">
    <text evidence="10">Belongs to the FAN1 family.</text>
</comment>
<keyword evidence="10" id="KW-0464">Manganese</keyword>
<evidence type="ECO:0000256" key="7">
    <source>
        <dbReference type="ARBA" id="ARBA00023204"/>
    </source>
</evidence>
<keyword evidence="3 9" id="KW-0227">DNA damage</keyword>
<sequence length="497" mass="56161">MLTGRESLIRLIGKRRKFLPNRHSILFDPIQSSDDGIALAECAKGSSEDEMRGSIDEEMGKCVSEVSTAEWVNCPVCGDKVRGEDYTINTHLDACLSRGTKRKLTQRTLLQLKFCSRSKAKIQSSESVNSGTVVVQGDPDDDIVQNTTHKFHDICAFEEEDSNQCGSLDSPLKLKIVQNHVNASIEKADKVDTPSLALDNKIPFDKAVTMNNISGVILETFIVGRKFSDEKEIHLGANVSLLRDPNNVKDPNAIKVLSSDSGCCKVLGFLPRELARYLSPLIEKYCLIFEGSVVSVATNSLDVVRIQVVCQKVTYIHEKDYDDLRVFESLWKNVLRVIESAKTYPPNMTKYQKNFCLLIQEVLQSNPHLFTEDEKILLESFNSLSDDSQRLFVRIYTRRGPWFRMSKMYYPEILNSEQAIKGLSETGYISSFGSINEVHEDDMKKILNVLTVSELREISCLLKKKSNHGTRKQDVIASLLSSYKDGFWYEGFSVRIH</sequence>
<dbReference type="AlphaFoldDB" id="A0AAP0R2Q9"/>
<dbReference type="GO" id="GO:0004528">
    <property type="term" value="F:phosphodiesterase I activity"/>
    <property type="evidence" value="ECO:0007669"/>
    <property type="project" value="UniProtKB-EC"/>
</dbReference>
<comment type="catalytic activity">
    <reaction evidence="10">
        <text>Hydrolytically removes 5'-nucleotides successively from the 3'-hydroxy termini of 3'-hydroxy-terminated oligonucleotides.</text>
        <dbReference type="EC" id="3.1.4.1"/>
    </reaction>
</comment>
<evidence type="ECO:0000256" key="1">
    <source>
        <dbReference type="ARBA" id="ARBA00004123"/>
    </source>
</evidence>
<dbReference type="GO" id="GO:0008409">
    <property type="term" value="F:5'-3' exonuclease activity"/>
    <property type="evidence" value="ECO:0007669"/>
    <property type="project" value="TreeGrafter"/>
</dbReference>
<keyword evidence="7 9" id="KW-0234">DNA repair</keyword>
<gene>
    <name evidence="12" type="ORF">L1049_001795</name>
</gene>
<proteinExistence type="inferred from homology"/>
<dbReference type="InterPro" id="IPR014905">
    <property type="entry name" value="HIRAN"/>
</dbReference>
<dbReference type="PANTHER" id="PTHR15749:SF4">
    <property type="entry name" value="FANCONI-ASSOCIATED NUCLEASE 1"/>
    <property type="match status" value="1"/>
</dbReference>
<dbReference type="SMART" id="SM00910">
    <property type="entry name" value="HIRAN"/>
    <property type="match status" value="1"/>
</dbReference>
<comment type="subcellular location">
    <subcellularLocation>
        <location evidence="1 10">Nucleus</location>
    </subcellularLocation>
</comment>
<dbReference type="GO" id="GO:0017108">
    <property type="term" value="F:5'-flap endonuclease activity"/>
    <property type="evidence" value="ECO:0007669"/>
    <property type="project" value="TreeGrafter"/>
</dbReference>
<organism evidence="12 13">
    <name type="scientific">Liquidambar formosana</name>
    <name type="common">Formosan gum</name>
    <dbReference type="NCBI Taxonomy" id="63359"/>
    <lineage>
        <taxon>Eukaryota</taxon>
        <taxon>Viridiplantae</taxon>
        <taxon>Streptophyta</taxon>
        <taxon>Embryophyta</taxon>
        <taxon>Tracheophyta</taxon>
        <taxon>Spermatophyta</taxon>
        <taxon>Magnoliopsida</taxon>
        <taxon>eudicotyledons</taxon>
        <taxon>Gunneridae</taxon>
        <taxon>Pentapetalae</taxon>
        <taxon>Saxifragales</taxon>
        <taxon>Altingiaceae</taxon>
        <taxon>Liquidambar</taxon>
    </lineage>
</organism>
<evidence type="ECO:0000256" key="2">
    <source>
        <dbReference type="ARBA" id="ARBA00022723"/>
    </source>
</evidence>
<evidence type="ECO:0000256" key="3">
    <source>
        <dbReference type="ARBA" id="ARBA00022763"/>
    </source>
</evidence>
<dbReference type="Pfam" id="PF08797">
    <property type="entry name" value="HIRAN"/>
    <property type="match status" value="1"/>
</dbReference>
<dbReference type="GO" id="GO:0036297">
    <property type="term" value="P:interstrand cross-link repair"/>
    <property type="evidence" value="ECO:0007669"/>
    <property type="project" value="InterPro"/>
</dbReference>
<evidence type="ECO:0000259" key="11">
    <source>
        <dbReference type="PROSITE" id="PS51908"/>
    </source>
</evidence>
<dbReference type="GO" id="GO:0070336">
    <property type="term" value="F:flap-structured DNA binding"/>
    <property type="evidence" value="ECO:0007669"/>
    <property type="project" value="TreeGrafter"/>
</dbReference>
<keyword evidence="8 10" id="KW-0539">Nucleus</keyword>
<dbReference type="GO" id="GO:0016818">
    <property type="term" value="F:hydrolase activity, acting on acid anhydrides, in phosphorus-containing anhydrides"/>
    <property type="evidence" value="ECO:0007669"/>
    <property type="project" value="InterPro"/>
</dbReference>
<dbReference type="InterPro" id="IPR006642">
    <property type="entry name" value="Rad18_UBZ4"/>
</dbReference>
<keyword evidence="10" id="KW-0460">Magnesium</keyword>
<dbReference type="InterPro" id="IPR033315">
    <property type="entry name" value="Fan1-like"/>
</dbReference>
<evidence type="ECO:0000313" key="12">
    <source>
        <dbReference type="EMBL" id="KAK9265828.1"/>
    </source>
</evidence>
<evidence type="ECO:0000256" key="6">
    <source>
        <dbReference type="ARBA" id="ARBA00022833"/>
    </source>
</evidence>
<dbReference type="PROSITE" id="PS51908">
    <property type="entry name" value="ZF_UBZ4"/>
    <property type="match status" value="1"/>
</dbReference>